<feature type="region of interest" description="Disordered" evidence="1">
    <location>
        <begin position="1"/>
        <end position="45"/>
    </location>
</feature>
<comment type="caution">
    <text evidence="3">The sequence shown here is derived from an EMBL/GenBank/DDBJ whole genome shotgun (WGS) entry which is preliminary data.</text>
</comment>
<keyword evidence="4" id="KW-1185">Reference proteome</keyword>
<accession>A0A1Y2I2I8</accession>
<evidence type="ECO:0000313" key="3">
    <source>
        <dbReference type="EMBL" id="ORZ41070.1"/>
    </source>
</evidence>
<dbReference type="AlphaFoldDB" id="A0A1Y2I2I8"/>
<gene>
    <name evidence="3" type="ORF">BCR44DRAFT_73698</name>
</gene>
<feature type="domain" description="DUF4470" evidence="2">
    <location>
        <begin position="91"/>
        <end position="196"/>
    </location>
</feature>
<evidence type="ECO:0000313" key="4">
    <source>
        <dbReference type="Proteomes" id="UP000193411"/>
    </source>
</evidence>
<dbReference type="EMBL" id="MCFL01000002">
    <property type="protein sequence ID" value="ORZ41070.1"/>
    <property type="molecule type" value="Genomic_DNA"/>
</dbReference>
<feature type="compositionally biased region" description="Basic residues" evidence="1">
    <location>
        <begin position="1"/>
        <end position="15"/>
    </location>
</feature>
<dbReference type="OrthoDB" id="5599508at2759"/>
<evidence type="ECO:0000256" key="1">
    <source>
        <dbReference type="SAM" id="MobiDB-lite"/>
    </source>
</evidence>
<sequence>MPPKTKNKAKTKPKSQPKQPPPKSASPVIPPHNRDQGQIDQVATPTVQRTLPCATYIKDDYANFYYPFGNSIPEDLFLHLDVFAPPGRLTHIDALLAGSGAAAGDLRHVLFTLSELRRKLLKPETISLGGIVHDHFRRNVATSSQPLPLNVHFHVNDHQSEVIARNILILHAISTWSGPVTPTLVRSVAQFWYSMALDPTVFQFWRSQMQACLDRPDAEWLLPSSSSSTIRVSDPATLKQLKHVWRTWVKCSWTLAQLTSAREQRLLSSPVHPASMRDYAKSICEHFSESLATFDQSFNSHVFQIRGEAEHLVQYGRWFNSGPVARLQPNPSMLLTRADGTCFFVVHYGTLPMEGHVFDLRREGGVKVERDMLENVAGWVESLHALLLDEGLGERTTKLGTTTRPIHIHFTFNIDHPLSYMESLTLTSTRFDVISTANSADHCGLLNLLVHSSPLLKPASPRLPHIPHVLTTSILLGNSADTRQEYVRQMLGMDLHHAPVLLGLQLLELTDGSAASWACMVDPFGFSKAYVDDLGSRSLYRFTWLACPVPSVPVSLEESNCVAEALIKVARDNCGSYMHKMIRPGGPLASGALIGTLIAYAIASNRITWADPSGLAFFSPSNPADRSSTPNYDVPTSFWNRINSVPALADTIADILIHAQLRGLGVATRCEYALHVQATFPLAFDSFPTPNLVVCFEHAGRQYLTEALRIVEINQAKKTITVAVYLPGLMSSWDAKAVRMSLQRPHVIGPGQGYYAPMGGKVWTLDQLAVEKVLVDESPWLPVMRAIAETTKKVLEARKAAEEEGSAKVVKIVDSGATLAVTLDISAYGDSVKITLPTAKQIESGHGGALIIINGQLHRFWMPSRVLLKQAKHSRKFRTADLIYTKQVHAHVPSVGMLGLPFCQRLHGLPALAPPSISEGDLGFMFSQAEEQCKRGRINSALQTPGRKTAFHVKGLVEQVFKHVIKGHKAIVFARADAKGSPLSGHLGLLLINGMYMHPPTYSGRAWTLALDVTVSVLPRAVSASDSQGDQEEYMAAIRGVLDVVVAQRAPVVRAEDNAVAVAVTELLELVSAQCGNRNELPYPLLEGKIENVPVVARRYLKRGILTSMGPAEDLVKDVFGEYGMPSQAAAHGEPTMMPSPPAFVPKVKRDEEDVPGQRPKVDPEARSMVMQVARAMGMDPRVILEQMGMGEFDL</sequence>
<dbReference type="Pfam" id="PF14737">
    <property type="entry name" value="DUF4470"/>
    <property type="match status" value="1"/>
</dbReference>
<feature type="compositionally biased region" description="Pro residues" evidence="1">
    <location>
        <begin position="18"/>
        <end position="30"/>
    </location>
</feature>
<dbReference type="Proteomes" id="UP000193411">
    <property type="component" value="Unassembled WGS sequence"/>
</dbReference>
<reference evidence="3 4" key="1">
    <citation type="submission" date="2016-07" db="EMBL/GenBank/DDBJ databases">
        <title>Pervasive Adenine N6-methylation of Active Genes in Fungi.</title>
        <authorList>
            <consortium name="DOE Joint Genome Institute"/>
            <person name="Mondo S.J."/>
            <person name="Dannebaum R.O."/>
            <person name="Kuo R.C."/>
            <person name="Labutti K."/>
            <person name="Haridas S."/>
            <person name="Kuo A."/>
            <person name="Salamov A."/>
            <person name="Ahrendt S.R."/>
            <person name="Lipzen A."/>
            <person name="Sullivan W."/>
            <person name="Andreopoulos W.B."/>
            <person name="Clum A."/>
            <person name="Lindquist E."/>
            <person name="Daum C."/>
            <person name="Ramamoorthy G.K."/>
            <person name="Gryganskyi A."/>
            <person name="Culley D."/>
            <person name="Magnuson J.K."/>
            <person name="James T.Y."/>
            <person name="O'Malley M.A."/>
            <person name="Stajich J.E."/>
            <person name="Spatafora J.W."/>
            <person name="Visel A."/>
            <person name="Grigoriev I.V."/>
        </authorList>
    </citation>
    <scope>NUCLEOTIDE SEQUENCE [LARGE SCALE GENOMIC DNA]</scope>
    <source>
        <strain evidence="3 4">PL171</strain>
    </source>
</reference>
<protein>
    <recommendedName>
        <fullName evidence="2">DUF4470 domain-containing protein</fullName>
    </recommendedName>
</protein>
<name>A0A1Y2I2I8_9FUNG</name>
<organism evidence="3 4">
    <name type="scientific">Catenaria anguillulae PL171</name>
    <dbReference type="NCBI Taxonomy" id="765915"/>
    <lineage>
        <taxon>Eukaryota</taxon>
        <taxon>Fungi</taxon>
        <taxon>Fungi incertae sedis</taxon>
        <taxon>Blastocladiomycota</taxon>
        <taxon>Blastocladiomycetes</taxon>
        <taxon>Blastocladiales</taxon>
        <taxon>Catenariaceae</taxon>
        <taxon>Catenaria</taxon>
    </lineage>
</organism>
<dbReference type="InterPro" id="IPR027974">
    <property type="entry name" value="DUF4470"/>
</dbReference>
<evidence type="ECO:0000259" key="2">
    <source>
        <dbReference type="Pfam" id="PF14737"/>
    </source>
</evidence>
<proteinExistence type="predicted"/>